<name>A0A940YLY3_9BURK</name>
<gene>
    <name evidence="1" type="ORF">KAK06_07350</name>
</gene>
<dbReference type="AlphaFoldDB" id="A0A940YLY3"/>
<dbReference type="Proteomes" id="UP000678374">
    <property type="component" value="Unassembled WGS sequence"/>
</dbReference>
<evidence type="ECO:0000313" key="1">
    <source>
        <dbReference type="EMBL" id="MBQ0958771.1"/>
    </source>
</evidence>
<dbReference type="EMBL" id="JAGQDE010000004">
    <property type="protein sequence ID" value="MBQ0958771.1"/>
    <property type="molecule type" value="Genomic_DNA"/>
</dbReference>
<dbReference type="RefSeq" id="WP_210801280.1">
    <property type="nucleotide sequence ID" value="NZ_JAGQDE010000004.1"/>
</dbReference>
<keyword evidence="2" id="KW-1185">Reference proteome</keyword>
<proteinExistence type="predicted"/>
<reference evidence="1" key="1">
    <citation type="submission" date="2021-04" db="EMBL/GenBank/DDBJ databases">
        <title>The genome sequence of Ideonella sp. 4Y11.</title>
        <authorList>
            <person name="Liu Y."/>
        </authorList>
    </citation>
    <scope>NUCLEOTIDE SEQUENCE</scope>
    <source>
        <strain evidence="1">4Y11</strain>
    </source>
</reference>
<organism evidence="1 2">
    <name type="scientific">Ideonella aquatica</name>
    <dbReference type="NCBI Taxonomy" id="2824119"/>
    <lineage>
        <taxon>Bacteria</taxon>
        <taxon>Pseudomonadati</taxon>
        <taxon>Pseudomonadota</taxon>
        <taxon>Betaproteobacteria</taxon>
        <taxon>Burkholderiales</taxon>
        <taxon>Sphaerotilaceae</taxon>
        <taxon>Ideonella</taxon>
    </lineage>
</organism>
<evidence type="ECO:0000313" key="2">
    <source>
        <dbReference type="Proteomes" id="UP000678374"/>
    </source>
</evidence>
<sequence length="225" mass="24647">MFDWIKRRRPAAAGGPTDPAALEAWAQLRGWQFKPARTQDGFVIESADWRLEWGPSHRLYLGPQEMRLRATLAVEPEAHAVVLPRALQAALEAELYQSFTDSVRTHLDEALPEEVRWLAVSTRLGSTELGPLRDVLGAAGNVDAFLQAWLASPTGERLAQAMQRDPLTPLVMTLQQSVLTLRAGLAQAEPVVLAELVALFEQALADARRSLAGFDEPPAPADDPS</sequence>
<protein>
    <submittedName>
        <fullName evidence="1">Uncharacterized protein</fullName>
    </submittedName>
</protein>
<accession>A0A940YLY3</accession>
<comment type="caution">
    <text evidence="1">The sequence shown here is derived from an EMBL/GenBank/DDBJ whole genome shotgun (WGS) entry which is preliminary data.</text>
</comment>